<evidence type="ECO:0000256" key="8">
    <source>
        <dbReference type="PROSITE-ProRule" id="PRU00221"/>
    </source>
</evidence>
<dbReference type="InterPro" id="IPR037264">
    <property type="entry name" value="TFIID_NTD2_sf"/>
</dbReference>
<dbReference type="InterPro" id="IPR020472">
    <property type="entry name" value="WD40_PAC1"/>
</dbReference>
<feature type="repeat" description="WD" evidence="8">
    <location>
        <begin position="1130"/>
        <end position="1164"/>
    </location>
</feature>
<dbReference type="SUPFAM" id="SSF160897">
    <property type="entry name" value="Taf5 N-terminal domain-like"/>
    <property type="match status" value="1"/>
</dbReference>
<dbReference type="GO" id="GO:0001673">
    <property type="term" value="C:male germ cell nucleus"/>
    <property type="evidence" value="ECO:0007669"/>
    <property type="project" value="EnsemblMetazoa"/>
</dbReference>
<dbReference type="PROSITE" id="PS50082">
    <property type="entry name" value="WD_REPEATS_2"/>
    <property type="match status" value="5"/>
</dbReference>
<dbReference type="STRING" id="7217.B3M5A5"/>
<keyword evidence="12" id="KW-1185">Reference proteome</keyword>
<dbReference type="Pfam" id="PF00400">
    <property type="entry name" value="WD40"/>
    <property type="match status" value="5"/>
</dbReference>
<evidence type="ECO:0000256" key="6">
    <source>
        <dbReference type="ARBA" id="ARBA00023163"/>
    </source>
</evidence>
<dbReference type="PANTHER" id="PTHR19879">
    <property type="entry name" value="TRANSCRIPTION INITIATION FACTOR TFIID"/>
    <property type="match status" value="1"/>
</dbReference>
<evidence type="ECO:0000256" key="3">
    <source>
        <dbReference type="ARBA" id="ARBA00022574"/>
    </source>
</evidence>
<evidence type="ECO:0000313" key="11">
    <source>
        <dbReference type="EMBL" id="EDV40610.2"/>
    </source>
</evidence>
<feature type="repeat" description="WD" evidence="8">
    <location>
        <begin position="1004"/>
        <end position="1035"/>
    </location>
</feature>
<evidence type="ECO:0000256" key="7">
    <source>
        <dbReference type="ARBA" id="ARBA00023242"/>
    </source>
</evidence>
<dbReference type="GO" id="GO:0010468">
    <property type="term" value="P:regulation of gene expression"/>
    <property type="evidence" value="ECO:0007669"/>
    <property type="project" value="EnsemblMetazoa"/>
</dbReference>
<dbReference type="SUPFAM" id="SSF50978">
    <property type="entry name" value="WD40 repeat-like"/>
    <property type="match status" value="1"/>
</dbReference>
<feature type="repeat" description="WD" evidence="8">
    <location>
        <begin position="1088"/>
        <end position="1129"/>
    </location>
</feature>
<keyword evidence="3 8" id="KW-0853">WD repeat</keyword>
<dbReference type="EMBL" id="CH902618">
    <property type="protein sequence ID" value="EDV40610.2"/>
    <property type="molecule type" value="Genomic_DNA"/>
</dbReference>
<evidence type="ECO:0000256" key="9">
    <source>
        <dbReference type="SAM" id="MobiDB-lite"/>
    </source>
</evidence>
<reference evidence="11 12" key="1">
    <citation type="journal article" date="2007" name="Nature">
        <title>Evolution of genes and genomes on the Drosophila phylogeny.</title>
        <authorList>
            <consortium name="Drosophila 12 Genomes Consortium"/>
            <person name="Clark A.G."/>
            <person name="Eisen M.B."/>
            <person name="Smith D.R."/>
            <person name="Bergman C.M."/>
            <person name="Oliver B."/>
            <person name="Markow T.A."/>
            <person name="Kaufman T.C."/>
            <person name="Kellis M."/>
            <person name="Gelbart W."/>
            <person name="Iyer V.N."/>
            <person name="Pollard D.A."/>
            <person name="Sackton T.B."/>
            <person name="Larracuente A.M."/>
            <person name="Singh N.D."/>
            <person name="Abad J.P."/>
            <person name="Abt D.N."/>
            <person name="Adryan B."/>
            <person name="Aguade M."/>
            <person name="Akashi H."/>
            <person name="Anderson W.W."/>
            <person name="Aquadro C.F."/>
            <person name="Ardell D.H."/>
            <person name="Arguello R."/>
            <person name="Artieri C.G."/>
            <person name="Barbash D.A."/>
            <person name="Barker D."/>
            <person name="Barsanti P."/>
            <person name="Batterham P."/>
            <person name="Batzoglou S."/>
            <person name="Begun D."/>
            <person name="Bhutkar A."/>
            <person name="Blanco E."/>
            <person name="Bosak S.A."/>
            <person name="Bradley R.K."/>
            <person name="Brand A.D."/>
            <person name="Brent M.R."/>
            <person name="Brooks A.N."/>
            <person name="Brown R.H."/>
            <person name="Butlin R.K."/>
            <person name="Caggese C."/>
            <person name="Calvi B.R."/>
            <person name="Bernardo de Carvalho A."/>
            <person name="Caspi A."/>
            <person name="Castrezana S."/>
            <person name="Celniker S.E."/>
            <person name="Chang J.L."/>
            <person name="Chapple C."/>
            <person name="Chatterji S."/>
            <person name="Chinwalla A."/>
            <person name="Civetta A."/>
            <person name="Clifton S.W."/>
            <person name="Comeron J.M."/>
            <person name="Costello J.C."/>
            <person name="Coyne J.A."/>
            <person name="Daub J."/>
            <person name="David R.G."/>
            <person name="Delcher A.L."/>
            <person name="Delehaunty K."/>
            <person name="Do C.B."/>
            <person name="Ebling H."/>
            <person name="Edwards K."/>
            <person name="Eickbush T."/>
            <person name="Evans J.D."/>
            <person name="Filipski A."/>
            <person name="Findeiss S."/>
            <person name="Freyhult E."/>
            <person name="Fulton L."/>
            <person name="Fulton R."/>
            <person name="Garcia A.C."/>
            <person name="Gardiner A."/>
            <person name="Garfield D.A."/>
            <person name="Garvin B.E."/>
            <person name="Gibson G."/>
            <person name="Gilbert D."/>
            <person name="Gnerre S."/>
            <person name="Godfrey J."/>
            <person name="Good R."/>
            <person name="Gotea V."/>
            <person name="Gravely B."/>
            <person name="Greenberg A.J."/>
            <person name="Griffiths-Jones S."/>
            <person name="Gross S."/>
            <person name="Guigo R."/>
            <person name="Gustafson E.A."/>
            <person name="Haerty W."/>
            <person name="Hahn M.W."/>
            <person name="Halligan D.L."/>
            <person name="Halpern A.L."/>
            <person name="Halter G.M."/>
            <person name="Han M.V."/>
            <person name="Heger A."/>
            <person name="Hillier L."/>
            <person name="Hinrichs A.S."/>
            <person name="Holmes I."/>
            <person name="Hoskins R.A."/>
            <person name="Hubisz M.J."/>
            <person name="Hultmark D."/>
            <person name="Huntley M.A."/>
            <person name="Jaffe D.B."/>
            <person name="Jagadeeshan S."/>
            <person name="Jeck W.R."/>
            <person name="Johnson J."/>
            <person name="Jones C.D."/>
            <person name="Jordan W.C."/>
            <person name="Karpen G.H."/>
            <person name="Kataoka E."/>
            <person name="Keightley P.D."/>
            <person name="Kheradpour P."/>
            <person name="Kirkness E.F."/>
            <person name="Koerich L.B."/>
            <person name="Kristiansen K."/>
            <person name="Kudrna D."/>
            <person name="Kulathinal R.J."/>
            <person name="Kumar S."/>
            <person name="Kwok R."/>
            <person name="Lander E."/>
            <person name="Langley C.H."/>
            <person name="Lapoint R."/>
            <person name="Lazzaro B.P."/>
            <person name="Lee S.J."/>
            <person name="Levesque L."/>
            <person name="Li R."/>
            <person name="Lin C.F."/>
            <person name="Lin M.F."/>
            <person name="Lindblad-Toh K."/>
            <person name="Llopart A."/>
            <person name="Long M."/>
            <person name="Low L."/>
            <person name="Lozovsky E."/>
            <person name="Lu J."/>
            <person name="Luo M."/>
            <person name="Machado C.A."/>
            <person name="Makalowski W."/>
            <person name="Marzo M."/>
            <person name="Matsuda M."/>
            <person name="Matzkin L."/>
            <person name="McAllister B."/>
            <person name="McBride C.S."/>
            <person name="McKernan B."/>
            <person name="McKernan K."/>
            <person name="Mendez-Lago M."/>
            <person name="Minx P."/>
            <person name="Mollenhauer M.U."/>
            <person name="Montooth K."/>
            <person name="Mount S.M."/>
            <person name="Mu X."/>
            <person name="Myers E."/>
            <person name="Negre B."/>
            <person name="Newfeld S."/>
            <person name="Nielsen R."/>
            <person name="Noor M.A."/>
            <person name="O'Grady P."/>
            <person name="Pachter L."/>
            <person name="Papaceit M."/>
            <person name="Parisi M.J."/>
            <person name="Parisi M."/>
            <person name="Parts L."/>
            <person name="Pedersen J.S."/>
            <person name="Pesole G."/>
            <person name="Phillippy A.M."/>
            <person name="Ponting C.P."/>
            <person name="Pop M."/>
            <person name="Porcelli D."/>
            <person name="Powell J.R."/>
            <person name="Prohaska S."/>
            <person name="Pruitt K."/>
            <person name="Puig M."/>
            <person name="Quesneville H."/>
            <person name="Ram K.R."/>
            <person name="Rand D."/>
            <person name="Rasmussen M.D."/>
            <person name="Reed L.K."/>
            <person name="Reenan R."/>
            <person name="Reily A."/>
            <person name="Remington K.A."/>
            <person name="Rieger T.T."/>
            <person name="Ritchie M.G."/>
            <person name="Robin C."/>
            <person name="Rogers Y.H."/>
            <person name="Rohde C."/>
            <person name="Rozas J."/>
            <person name="Rubenfield M.J."/>
            <person name="Ruiz A."/>
            <person name="Russo S."/>
            <person name="Salzberg S.L."/>
            <person name="Sanchez-Gracia A."/>
            <person name="Saranga D.J."/>
            <person name="Sato H."/>
            <person name="Schaeffer S.W."/>
            <person name="Schatz M.C."/>
            <person name="Schlenke T."/>
            <person name="Schwartz R."/>
            <person name="Segarra C."/>
            <person name="Singh R.S."/>
            <person name="Sirot L."/>
            <person name="Sirota M."/>
            <person name="Sisneros N.B."/>
            <person name="Smith C.D."/>
            <person name="Smith T.F."/>
            <person name="Spieth J."/>
            <person name="Stage D.E."/>
            <person name="Stark A."/>
            <person name="Stephan W."/>
            <person name="Strausberg R.L."/>
            <person name="Strempel S."/>
            <person name="Sturgill D."/>
            <person name="Sutton G."/>
            <person name="Sutton G.G."/>
            <person name="Tao W."/>
            <person name="Teichmann S."/>
            <person name="Tobari Y.N."/>
            <person name="Tomimura Y."/>
            <person name="Tsolas J.M."/>
            <person name="Valente V.L."/>
            <person name="Venter E."/>
            <person name="Venter J.C."/>
            <person name="Vicario S."/>
            <person name="Vieira F.G."/>
            <person name="Vilella A.J."/>
            <person name="Villasante A."/>
            <person name="Walenz B."/>
            <person name="Wang J."/>
            <person name="Wasserman M."/>
            <person name="Watts T."/>
            <person name="Wilson D."/>
            <person name="Wilson R.K."/>
            <person name="Wing R.A."/>
            <person name="Wolfner M.F."/>
            <person name="Wong A."/>
            <person name="Wong G.K."/>
            <person name="Wu C.I."/>
            <person name="Wu G."/>
            <person name="Yamamoto D."/>
            <person name="Yang H.P."/>
            <person name="Yang S.P."/>
            <person name="Yorke J.A."/>
            <person name="Yoshida K."/>
            <person name="Zdobnov E."/>
            <person name="Zhang P."/>
            <person name="Zhang Y."/>
            <person name="Zimin A.V."/>
            <person name="Baldwin J."/>
            <person name="Abdouelleil A."/>
            <person name="Abdulkadir J."/>
            <person name="Abebe A."/>
            <person name="Abera B."/>
            <person name="Abreu J."/>
            <person name="Acer S.C."/>
            <person name="Aftuck L."/>
            <person name="Alexander A."/>
            <person name="An P."/>
            <person name="Anderson E."/>
            <person name="Anderson S."/>
            <person name="Arachi H."/>
            <person name="Azer M."/>
            <person name="Bachantsang P."/>
            <person name="Barry A."/>
            <person name="Bayul T."/>
            <person name="Berlin A."/>
            <person name="Bessette D."/>
            <person name="Bloom T."/>
            <person name="Blye J."/>
            <person name="Boguslavskiy L."/>
            <person name="Bonnet C."/>
            <person name="Boukhgalter B."/>
            <person name="Bourzgui I."/>
            <person name="Brown A."/>
            <person name="Cahill P."/>
            <person name="Channer S."/>
            <person name="Cheshatsang Y."/>
            <person name="Chuda L."/>
            <person name="Citroen M."/>
            <person name="Collymore A."/>
            <person name="Cooke P."/>
            <person name="Costello M."/>
            <person name="D'Aco K."/>
            <person name="Daza R."/>
            <person name="De Haan G."/>
            <person name="DeGray S."/>
            <person name="DeMaso C."/>
            <person name="Dhargay N."/>
            <person name="Dooley K."/>
            <person name="Dooley E."/>
            <person name="Doricent M."/>
            <person name="Dorje P."/>
            <person name="Dorjee K."/>
            <person name="Dupes A."/>
            <person name="Elong R."/>
            <person name="Falk J."/>
            <person name="Farina A."/>
            <person name="Faro S."/>
            <person name="Ferguson D."/>
            <person name="Fisher S."/>
            <person name="Foley C.D."/>
            <person name="Franke A."/>
            <person name="Friedrich D."/>
            <person name="Gadbois L."/>
            <person name="Gearin G."/>
            <person name="Gearin C.R."/>
            <person name="Giannoukos G."/>
            <person name="Goode T."/>
            <person name="Graham J."/>
            <person name="Grandbois E."/>
            <person name="Grewal S."/>
            <person name="Gyaltsen K."/>
            <person name="Hafez N."/>
            <person name="Hagos B."/>
            <person name="Hall J."/>
            <person name="Henson C."/>
            <person name="Hollinger A."/>
            <person name="Honan T."/>
            <person name="Huard M.D."/>
            <person name="Hughes L."/>
            <person name="Hurhula B."/>
            <person name="Husby M.E."/>
            <person name="Kamat A."/>
            <person name="Kanga B."/>
            <person name="Kashin S."/>
            <person name="Khazanovich D."/>
            <person name="Kisner P."/>
            <person name="Lance K."/>
            <person name="Lara M."/>
            <person name="Lee W."/>
            <person name="Lennon N."/>
            <person name="Letendre F."/>
            <person name="LeVine R."/>
            <person name="Lipovsky A."/>
            <person name="Liu X."/>
            <person name="Liu J."/>
            <person name="Liu S."/>
            <person name="Lokyitsang T."/>
            <person name="Lokyitsang Y."/>
            <person name="Lubonja R."/>
            <person name="Lui A."/>
            <person name="MacDonald P."/>
            <person name="Magnisalis V."/>
            <person name="Maru K."/>
            <person name="Matthews C."/>
            <person name="McCusker W."/>
            <person name="McDonough S."/>
            <person name="Mehta T."/>
            <person name="Meldrim J."/>
            <person name="Meneus L."/>
            <person name="Mihai O."/>
            <person name="Mihalev A."/>
            <person name="Mihova T."/>
            <person name="Mittelman R."/>
            <person name="Mlenga V."/>
            <person name="Montmayeur A."/>
            <person name="Mulrain L."/>
            <person name="Navidi A."/>
            <person name="Naylor J."/>
            <person name="Negash T."/>
            <person name="Nguyen T."/>
            <person name="Nguyen N."/>
            <person name="Nicol R."/>
            <person name="Norbu C."/>
            <person name="Norbu N."/>
            <person name="Novod N."/>
            <person name="O'Neill B."/>
            <person name="Osman S."/>
            <person name="Markiewicz E."/>
            <person name="Oyono O.L."/>
            <person name="Patti C."/>
            <person name="Phunkhang P."/>
            <person name="Pierre F."/>
            <person name="Priest M."/>
            <person name="Raghuraman S."/>
            <person name="Rege F."/>
            <person name="Reyes R."/>
            <person name="Rise C."/>
            <person name="Rogov P."/>
            <person name="Ross K."/>
            <person name="Ryan E."/>
            <person name="Settipalli S."/>
            <person name="Shea T."/>
            <person name="Sherpa N."/>
            <person name="Shi L."/>
            <person name="Shih D."/>
            <person name="Sparrow T."/>
            <person name="Spaulding J."/>
            <person name="Stalker J."/>
            <person name="Stange-Thomann N."/>
            <person name="Stavropoulos S."/>
            <person name="Stone C."/>
            <person name="Strader C."/>
            <person name="Tesfaye S."/>
            <person name="Thomson T."/>
            <person name="Thoulutsang Y."/>
            <person name="Thoulutsang D."/>
            <person name="Topham K."/>
            <person name="Topping I."/>
            <person name="Tsamla T."/>
            <person name="Vassiliev H."/>
            <person name="Vo A."/>
            <person name="Wangchuk T."/>
            <person name="Wangdi T."/>
            <person name="Weiand M."/>
            <person name="Wilkinson J."/>
            <person name="Wilson A."/>
            <person name="Yadav S."/>
            <person name="Young G."/>
            <person name="Yu Q."/>
            <person name="Zembek L."/>
            <person name="Zhong D."/>
            <person name="Zimmer A."/>
            <person name="Zwirko Z."/>
            <person name="Jaffe D.B."/>
            <person name="Alvarez P."/>
            <person name="Brockman W."/>
            <person name="Butler J."/>
            <person name="Chin C."/>
            <person name="Gnerre S."/>
            <person name="Grabherr M."/>
            <person name="Kleber M."/>
            <person name="Mauceli E."/>
            <person name="MacCallum I."/>
        </authorList>
    </citation>
    <scope>NUCLEOTIDE SEQUENCE [LARGE SCALE GENOMIC DNA]</scope>
    <source>
        <strain evidence="12">Tucson 14024-0371.13</strain>
    </source>
</reference>
<gene>
    <name evidence="11" type="primary">Dana\GF23833</name>
    <name evidence="11" type="synonym">dana_GLEANR_8603</name>
    <name evidence="11" type="ORF">GF23833</name>
</gene>
<name>B3M5A5_DROAN</name>
<evidence type="ECO:0000256" key="5">
    <source>
        <dbReference type="ARBA" id="ARBA00023015"/>
    </source>
</evidence>
<accession>B3M5A5</accession>
<feature type="compositionally biased region" description="Basic and acidic residues" evidence="9">
    <location>
        <begin position="345"/>
        <end position="367"/>
    </location>
</feature>
<evidence type="ECO:0000256" key="2">
    <source>
        <dbReference type="ARBA" id="ARBA00009435"/>
    </source>
</evidence>
<keyword evidence="4" id="KW-0677">Repeat</keyword>
<feature type="compositionally biased region" description="Low complexity" evidence="9">
    <location>
        <begin position="539"/>
        <end position="553"/>
    </location>
</feature>
<evidence type="ECO:0000259" key="10">
    <source>
        <dbReference type="Pfam" id="PF04494"/>
    </source>
</evidence>
<dbReference type="GO" id="GO:0016251">
    <property type="term" value="F:RNA polymerase II general transcription initiation factor activity"/>
    <property type="evidence" value="ECO:0007669"/>
    <property type="project" value="TreeGrafter"/>
</dbReference>
<keyword evidence="7" id="KW-0539">Nucleus</keyword>
<feature type="region of interest" description="Disordered" evidence="9">
    <location>
        <begin position="385"/>
        <end position="557"/>
    </location>
</feature>
<evidence type="ECO:0000313" key="12">
    <source>
        <dbReference type="Proteomes" id="UP000007801"/>
    </source>
</evidence>
<dbReference type="OrthoDB" id="10266330at2759"/>
<feature type="compositionally biased region" description="Polar residues" evidence="9">
    <location>
        <begin position="428"/>
        <end position="466"/>
    </location>
</feature>
<dbReference type="PANTHER" id="PTHR19879:SF1">
    <property type="entry name" value="CANNONBALL-RELATED"/>
    <property type="match status" value="1"/>
</dbReference>
<dbReference type="GO" id="GO:0005730">
    <property type="term" value="C:nucleolus"/>
    <property type="evidence" value="ECO:0007669"/>
    <property type="project" value="EnsemblMetazoa"/>
</dbReference>
<dbReference type="PROSITE" id="PS00678">
    <property type="entry name" value="WD_REPEATS_1"/>
    <property type="match status" value="1"/>
</dbReference>
<proteinExistence type="inferred from homology"/>
<dbReference type="InterPro" id="IPR001680">
    <property type="entry name" value="WD40_rpt"/>
</dbReference>
<protein>
    <submittedName>
        <fullName evidence="11">Uncharacterized protein, isoform A</fullName>
    </submittedName>
</protein>
<feature type="compositionally biased region" description="Polar residues" evidence="9">
    <location>
        <begin position="1294"/>
        <end position="1308"/>
    </location>
</feature>
<dbReference type="InterPro" id="IPR036322">
    <property type="entry name" value="WD40_repeat_dom_sf"/>
</dbReference>
<dbReference type="InterPro" id="IPR007582">
    <property type="entry name" value="TFIID_NTD2"/>
</dbReference>
<feature type="region of interest" description="Disordered" evidence="9">
    <location>
        <begin position="1271"/>
        <end position="1314"/>
    </location>
</feature>
<feature type="region of interest" description="Disordered" evidence="9">
    <location>
        <begin position="171"/>
        <end position="372"/>
    </location>
</feature>
<keyword evidence="5" id="KW-0805">Transcription regulation</keyword>
<dbReference type="Pfam" id="PF04494">
    <property type="entry name" value="TFIID_NTD2"/>
    <property type="match status" value="1"/>
</dbReference>
<feature type="compositionally biased region" description="Basic and acidic residues" evidence="9">
    <location>
        <begin position="601"/>
        <end position="613"/>
    </location>
</feature>
<feature type="compositionally biased region" description="Acidic residues" evidence="9">
    <location>
        <begin position="528"/>
        <end position="538"/>
    </location>
</feature>
<dbReference type="FunCoup" id="B3M5A5">
    <property type="interactions" value="38"/>
</dbReference>
<dbReference type="CDD" id="cd08044">
    <property type="entry name" value="TAF5_NTD2"/>
    <property type="match status" value="1"/>
</dbReference>
<feature type="region of interest" description="Disordered" evidence="9">
    <location>
        <begin position="831"/>
        <end position="851"/>
    </location>
</feature>
<comment type="subcellular location">
    <subcellularLocation>
        <location evidence="1">Nucleus</location>
    </subcellularLocation>
</comment>
<dbReference type="GeneID" id="6506471"/>
<evidence type="ECO:0000256" key="1">
    <source>
        <dbReference type="ARBA" id="ARBA00004123"/>
    </source>
</evidence>
<dbReference type="PROSITE" id="PS50294">
    <property type="entry name" value="WD_REPEATS_REGION"/>
    <property type="match status" value="5"/>
</dbReference>
<dbReference type="KEGG" id="dan:6506471"/>
<feature type="domain" description="TFIID subunit TAF5 NTD2" evidence="10">
    <location>
        <begin position="661"/>
        <end position="772"/>
    </location>
</feature>
<feature type="compositionally biased region" description="Basic and acidic residues" evidence="9">
    <location>
        <begin position="496"/>
        <end position="527"/>
    </location>
</feature>
<dbReference type="CDD" id="cd00200">
    <property type="entry name" value="WD40"/>
    <property type="match status" value="1"/>
</dbReference>
<sequence>MSYNDIDDDIEAELRALLEDNPNIEVIELDDASDNEEVTLEEKNEPVCVQSSQEVLNQTGEPIYIDGSDEIVNVLNLNSESLNVLNENGEIMYIQQSDETLNDNKVALCIQVSDETLNASKDDGEPLYIQESDDTLNASVEALYIQDSDENETVEPIYLDDSDVEVIEESKEPLYIQDSDENADAVSEKEESDKEPVENSNENEDELSVEDSKESLNVSDENEESLSHESDGSESLNGSEESENSESDDSSNDSNSSSEESKASEDSDEDPNDLNKSEESVDTEGSDEETNDLDQTGESVEVEKSEEPLIENVGSLDNQKNDEEINVSNENEKPLSDQDVDESQEEKLKDKKDKQDREHHRKEDFNKSKMNKWFLAEFESHMGLKIGESDDTSKPLEESDTEKSSSTSSRRDSDSDSFSEDSLCRWFNKQTNTNRLSVETANQSEMAQKVEQNGSEEPPNNNNVEYSSLPILTGPMPSMPLYDAESNQFKMMETPKPPEPEITEPTKSEEDKPEDKPTKDKTDTKLDPEEEEGEEDLGGSETSSNFSFSSGPSYDLSDLEDISTAKKKLSYWDDMSFRPVDKGEITQEELQAILKEEERLRRIEKGSDSHDNASDESEEEEPIKDPTNLNDGFDFYEDPLTYQQNRENLSFMVIKDEDIFEEYEQAVHRLIRMVPKVPSHHRFEIHLMVYPMMAITYMQMVAGDNMQRAIDFLEKESCQLNESYTSRLTKLADICRLEDIPNKARKQLAGYEKLELHMSKGAFRQLLFQLEEWPRSHQEKVLTHFRILSYSEDEKPQQRPILGKPVLEVLFWAAPEPLHKKEFTVRPFLRGRRKKRNESPPHRNVHFPPGERIFTPTPKRMDLLHRKNDEKHRVKLDRDNLPSTYLYTAPASDDVVLCATFSEANTMIALGTLASSIHVFSLKPTKLVQLKSASWLKILDTGMAGIDKGMIDPLKKYTRRTLLGHQGPVYSCCFNPEDRYLLSCSEDFSVRLWCLLSWCCIVIYPGHLSPVCHVIFAPLGYYFATASDDGMARIWTQDCKKPTRILEGHLAELTMCLFHPNRHYLATASADCTVRMWDVINGTEIRLFRGHRRRISIMTFSLCGRYLVSGGDDNLIMIWDTALERLIRYLDYHNAHINTMEFCLDNNLLVVGGQDCQLSIWDFQRLLQDYGPAKSSKKRKECAAKDPLAVATQEELLISAYSTKNAPFYLIRFTRRNLLLAFCVSPDDPKGHRSKTKQSLDQMKTEACEWLQFLDMAKFRGACESDFDLHIPEADDEEVTEKEQESKDDGLASEPQSATSSNESGTLKETQKCL</sequence>
<comment type="similarity">
    <text evidence="2">Belongs to the WD repeat TAF5 family.</text>
</comment>
<dbReference type="PRINTS" id="PR00320">
    <property type="entry name" value="GPROTEINBRPT"/>
</dbReference>
<feature type="compositionally biased region" description="Basic and acidic residues" evidence="9">
    <location>
        <begin position="1281"/>
        <end position="1290"/>
    </location>
</feature>
<dbReference type="Gene3D" id="1.25.40.500">
    <property type="entry name" value="TFIID subunit TAF5, NTD2 domain"/>
    <property type="match status" value="1"/>
</dbReference>
<dbReference type="InterPro" id="IPR019775">
    <property type="entry name" value="WD40_repeat_CS"/>
</dbReference>
<feature type="compositionally biased region" description="Acidic residues" evidence="9">
    <location>
        <begin position="240"/>
        <end position="251"/>
    </location>
</feature>
<feature type="compositionally biased region" description="Acidic residues" evidence="9">
    <location>
        <begin position="280"/>
        <end position="292"/>
    </location>
</feature>
<feature type="compositionally biased region" description="Basic and acidic residues" evidence="9">
    <location>
        <begin position="385"/>
        <end position="414"/>
    </location>
</feature>
<feature type="compositionally biased region" description="Basic and acidic residues" evidence="9">
    <location>
        <begin position="186"/>
        <end position="197"/>
    </location>
</feature>
<dbReference type="GO" id="GO:0007286">
    <property type="term" value="P:spermatid development"/>
    <property type="evidence" value="ECO:0007669"/>
    <property type="project" value="EnsemblMetazoa"/>
</dbReference>
<organism evidence="11 12">
    <name type="scientific">Drosophila ananassae</name>
    <name type="common">Fruit fly</name>
    <dbReference type="NCBI Taxonomy" id="7217"/>
    <lineage>
        <taxon>Eukaryota</taxon>
        <taxon>Metazoa</taxon>
        <taxon>Ecdysozoa</taxon>
        <taxon>Arthropoda</taxon>
        <taxon>Hexapoda</taxon>
        <taxon>Insecta</taxon>
        <taxon>Pterygota</taxon>
        <taxon>Neoptera</taxon>
        <taxon>Endopterygota</taxon>
        <taxon>Diptera</taxon>
        <taxon>Brachycera</taxon>
        <taxon>Muscomorpha</taxon>
        <taxon>Ephydroidea</taxon>
        <taxon>Drosophilidae</taxon>
        <taxon>Drosophila</taxon>
        <taxon>Sophophora</taxon>
    </lineage>
</organism>
<feature type="repeat" description="WD" evidence="8">
    <location>
        <begin position="962"/>
        <end position="993"/>
    </location>
</feature>
<dbReference type="InParanoid" id="B3M5A5"/>
<evidence type="ECO:0000256" key="4">
    <source>
        <dbReference type="ARBA" id="ARBA00022737"/>
    </source>
</evidence>
<dbReference type="GO" id="GO:0007141">
    <property type="term" value="P:male meiosis I"/>
    <property type="evidence" value="ECO:0007669"/>
    <property type="project" value="EnsemblMetazoa"/>
</dbReference>
<feature type="repeat" description="WD" evidence="8">
    <location>
        <begin position="1046"/>
        <end position="1087"/>
    </location>
</feature>
<keyword evidence="6" id="KW-0804">Transcription</keyword>
<dbReference type="InterPro" id="IPR015943">
    <property type="entry name" value="WD40/YVTN_repeat-like_dom_sf"/>
</dbReference>
<dbReference type="HOGENOM" id="CLU_006529_0_0_1"/>
<dbReference type="Proteomes" id="UP000007801">
    <property type="component" value="Unassembled WGS sequence"/>
</dbReference>
<dbReference type="Gene3D" id="2.130.10.10">
    <property type="entry name" value="YVTN repeat-like/Quinoprotein amine dehydrogenase"/>
    <property type="match status" value="2"/>
</dbReference>
<feature type="region of interest" description="Disordered" evidence="9">
    <location>
        <begin position="601"/>
        <end position="630"/>
    </location>
</feature>
<dbReference type="SMART" id="SM00320">
    <property type="entry name" value="WD40"/>
    <property type="match status" value="6"/>
</dbReference>